<gene>
    <name evidence="1" type="ORF">NDU88_004046</name>
</gene>
<reference evidence="1" key="1">
    <citation type="journal article" date="2022" name="bioRxiv">
        <title>Sequencing and chromosome-scale assembly of the giantPleurodeles waltlgenome.</title>
        <authorList>
            <person name="Brown T."/>
            <person name="Elewa A."/>
            <person name="Iarovenko S."/>
            <person name="Subramanian E."/>
            <person name="Araus A.J."/>
            <person name="Petzold A."/>
            <person name="Susuki M."/>
            <person name="Suzuki K.-i.T."/>
            <person name="Hayashi T."/>
            <person name="Toyoda A."/>
            <person name="Oliveira C."/>
            <person name="Osipova E."/>
            <person name="Leigh N.D."/>
            <person name="Simon A."/>
            <person name="Yun M.H."/>
        </authorList>
    </citation>
    <scope>NUCLEOTIDE SEQUENCE</scope>
    <source>
        <strain evidence="1">20211129_DDA</strain>
        <tissue evidence="1">Liver</tissue>
    </source>
</reference>
<evidence type="ECO:0000313" key="2">
    <source>
        <dbReference type="Proteomes" id="UP001066276"/>
    </source>
</evidence>
<protein>
    <submittedName>
        <fullName evidence="1">Uncharacterized protein</fullName>
    </submittedName>
</protein>
<comment type="caution">
    <text evidence="1">The sequence shown here is derived from an EMBL/GenBank/DDBJ whole genome shotgun (WGS) entry which is preliminary data.</text>
</comment>
<dbReference type="EMBL" id="JANPWB010000010">
    <property type="protein sequence ID" value="KAJ1137648.1"/>
    <property type="molecule type" value="Genomic_DNA"/>
</dbReference>
<keyword evidence="2" id="KW-1185">Reference proteome</keyword>
<name>A0AAV7QBF8_PLEWA</name>
<dbReference type="Proteomes" id="UP001066276">
    <property type="component" value="Chromosome 6"/>
</dbReference>
<sequence length="197" mass="21859">MGKRKAVGSPAPLDDIKKLKKRPRKLTNKIVQGDLKSLDEIDLRFEEVEAILNSELGTHGTLPQKKPSLQTKRIQEFFNEKRKDQTVDSGEPIDGAGKLPIVNVTIPSTQQGIVAYSSTSNPLHTQGTSHVEEIECIPLPMSPEIRLAPNIPCKNRFELLTEEGDLIETHDLHMADTAIEVAIPLLLLLRALNHLLV</sequence>
<dbReference type="AlphaFoldDB" id="A0AAV7QBF8"/>
<accession>A0AAV7QBF8</accession>
<evidence type="ECO:0000313" key="1">
    <source>
        <dbReference type="EMBL" id="KAJ1137648.1"/>
    </source>
</evidence>
<organism evidence="1 2">
    <name type="scientific">Pleurodeles waltl</name>
    <name type="common">Iberian ribbed newt</name>
    <dbReference type="NCBI Taxonomy" id="8319"/>
    <lineage>
        <taxon>Eukaryota</taxon>
        <taxon>Metazoa</taxon>
        <taxon>Chordata</taxon>
        <taxon>Craniata</taxon>
        <taxon>Vertebrata</taxon>
        <taxon>Euteleostomi</taxon>
        <taxon>Amphibia</taxon>
        <taxon>Batrachia</taxon>
        <taxon>Caudata</taxon>
        <taxon>Salamandroidea</taxon>
        <taxon>Salamandridae</taxon>
        <taxon>Pleurodelinae</taxon>
        <taxon>Pleurodeles</taxon>
    </lineage>
</organism>
<proteinExistence type="predicted"/>